<proteinExistence type="predicted"/>
<evidence type="ECO:0000259" key="3">
    <source>
        <dbReference type="Pfam" id="PF09822"/>
    </source>
</evidence>
<dbReference type="Pfam" id="PF23357">
    <property type="entry name" value="DUF7088"/>
    <property type="match status" value="1"/>
</dbReference>
<dbReference type="Proteomes" id="UP000462363">
    <property type="component" value="Unassembled WGS sequence"/>
</dbReference>
<dbReference type="Gene3D" id="3.40.30.10">
    <property type="entry name" value="Glutaredoxin"/>
    <property type="match status" value="1"/>
</dbReference>
<dbReference type="EMBL" id="VUMB01000007">
    <property type="protein sequence ID" value="MSS39615.1"/>
    <property type="molecule type" value="Genomic_DNA"/>
</dbReference>
<evidence type="ECO:0008006" key="7">
    <source>
        <dbReference type="Google" id="ProtNLM"/>
    </source>
</evidence>
<evidence type="ECO:0000313" key="5">
    <source>
        <dbReference type="EMBL" id="MSS39615.1"/>
    </source>
</evidence>
<feature type="transmembrane region" description="Helical" evidence="2">
    <location>
        <begin position="459"/>
        <end position="480"/>
    </location>
</feature>
<evidence type="ECO:0000259" key="4">
    <source>
        <dbReference type="Pfam" id="PF23357"/>
    </source>
</evidence>
<organism evidence="5 6">
    <name type="scientific">Clostridium scindens (strain JCM 10418 / VPI 12708)</name>
    <dbReference type="NCBI Taxonomy" id="29347"/>
    <lineage>
        <taxon>Bacteria</taxon>
        <taxon>Bacillati</taxon>
        <taxon>Bacillota</taxon>
        <taxon>Clostridia</taxon>
        <taxon>Lachnospirales</taxon>
        <taxon>Lachnospiraceae</taxon>
    </lineage>
</organism>
<dbReference type="InterPro" id="IPR055396">
    <property type="entry name" value="DUF7088"/>
</dbReference>
<feature type="transmembrane region" description="Helical" evidence="2">
    <location>
        <begin position="21"/>
        <end position="41"/>
    </location>
</feature>
<evidence type="ECO:0000256" key="2">
    <source>
        <dbReference type="SAM" id="Phobius"/>
    </source>
</evidence>
<keyword evidence="2" id="KW-0812">Transmembrane</keyword>
<protein>
    <recommendedName>
        <fullName evidence="7">ABC-type uncharacterized transport system domain-containing protein</fullName>
    </recommendedName>
</protein>
<feature type="domain" description="DUF7088" evidence="4">
    <location>
        <begin position="53"/>
        <end position="141"/>
    </location>
</feature>
<name>A0A844FAH4_CLOSV</name>
<dbReference type="Pfam" id="PF09822">
    <property type="entry name" value="ABC_transp_aux"/>
    <property type="match status" value="1"/>
</dbReference>
<reference evidence="5 6" key="1">
    <citation type="submission" date="2019-08" db="EMBL/GenBank/DDBJ databases">
        <title>In-depth cultivation of the pig gut microbiome towards novel bacterial diversity and tailored functional studies.</title>
        <authorList>
            <person name="Wylensek D."/>
            <person name="Hitch T.C.A."/>
            <person name="Clavel T."/>
        </authorList>
    </citation>
    <scope>NUCLEOTIDE SEQUENCE [LARGE SCALE GENOMIC DNA]</scope>
    <source>
        <strain evidence="5 6">BL-389-WT-3D</strain>
    </source>
</reference>
<feature type="region of interest" description="Disordered" evidence="1">
    <location>
        <begin position="367"/>
        <end position="399"/>
    </location>
</feature>
<dbReference type="AlphaFoldDB" id="A0A844FAH4"/>
<feature type="domain" description="ABC-type uncharacterised transport system" evidence="3">
    <location>
        <begin position="181"/>
        <end position="430"/>
    </location>
</feature>
<dbReference type="RefSeq" id="WP_154322256.1">
    <property type="nucleotide sequence ID" value="NZ_CAMBVY010000035.1"/>
</dbReference>
<evidence type="ECO:0000313" key="6">
    <source>
        <dbReference type="Proteomes" id="UP000462363"/>
    </source>
</evidence>
<accession>A0A844FAH4</accession>
<keyword evidence="2" id="KW-0472">Membrane</keyword>
<evidence type="ECO:0000256" key="1">
    <source>
        <dbReference type="SAM" id="MobiDB-lite"/>
    </source>
</evidence>
<sequence>MLEKIKKTFQNRTSRNGSYSVGLIALVVGIVVAVNLIAAQLPENIRKIDISDNKIYEISKTSKKILEELDHKVTFKVFAEKDSADERIRTFLKKYAALSDQIKVEWIDPVLHPSALKDNNVEANTILISCKDTGKTTTVAFDKIIVVDEYSYYTTGNATESEFDGEGQLTSAIHYVTSDTQKKVYYTTGHGESTFSSSVSELLDKNNMSEEEVNLLMAGKVPDDCDLLFLYGPVKDITEEESTMLADYMSKGGKVFLILGDAKEDTPNLKKFLAEYGMEQTDGYIADMQRCYQGNYYYIFPEISASGDMAEGLDTDMVLLSNAHGMNLTAPARDTISVTPFMSTSANAYAVTQEEQKEGTYTLGAVATESLSSDEGSDTGKEESAEDKSASGSGGEEKQARLTVISAESLIDAQITDAFTTLENLNLFMNAVSANFDDVQNVAIEPKSLKVTYNTMQHAGLISLLLIFGVPFIILVYGLVKWWKRRKA</sequence>
<dbReference type="InterPro" id="IPR019196">
    <property type="entry name" value="ABC_transp_unknown"/>
</dbReference>
<comment type="caution">
    <text evidence="5">The sequence shown here is derived from an EMBL/GenBank/DDBJ whole genome shotgun (WGS) entry which is preliminary data.</text>
</comment>
<keyword evidence="2" id="KW-1133">Transmembrane helix</keyword>
<feature type="compositionally biased region" description="Basic and acidic residues" evidence="1">
    <location>
        <begin position="378"/>
        <end position="399"/>
    </location>
</feature>
<gene>
    <name evidence="5" type="ORF">FYJ37_04380</name>
</gene>